<dbReference type="AlphaFoldDB" id="A0A2S6FVH1"/>
<keyword evidence="1" id="KW-1133">Transmembrane helix</keyword>
<dbReference type="STRING" id="37659.GCA_000703125_00389"/>
<dbReference type="OrthoDB" id="1819208at2"/>
<dbReference type="PROSITE" id="PS00409">
    <property type="entry name" value="PROKAR_NTER_METHYL"/>
    <property type="match status" value="1"/>
</dbReference>
<reference evidence="2 3" key="1">
    <citation type="submission" date="2018-02" db="EMBL/GenBank/DDBJ databases">
        <title>Genomic Encyclopedia of Archaeal and Bacterial Type Strains, Phase II (KMG-II): from individual species to whole genera.</title>
        <authorList>
            <person name="Goeker M."/>
        </authorList>
    </citation>
    <scope>NUCLEOTIDE SEQUENCE [LARGE SCALE GENOMIC DNA]</scope>
    <source>
        <strain evidence="2 3">DSM 15099</strain>
    </source>
</reference>
<dbReference type="NCBIfam" id="TIGR02532">
    <property type="entry name" value="IV_pilin_GFxxxE"/>
    <property type="match status" value="1"/>
</dbReference>
<sequence>MRKFSRTNKKKKGFTLIELLIVISIIGILATLIVPKFSNVTKDAKIKTDLANARTIYNVVNTCIANDEIKDTDFEKGVLSINDSRIKKYIQVIPKPKAKEGDFVISKTDENIVIMIDKEVIYPTDDVGASE</sequence>
<dbReference type="Proteomes" id="UP000239863">
    <property type="component" value="Unassembled WGS sequence"/>
</dbReference>
<dbReference type="InterPro" id="IPR012902">
    <property type="entry name" value="N_methyl_site"/>
</dbReference>
<keyword evidence="1" id="KW-0812">Transmembrane</keyword>
<organism evidence="2 3">
    <name type="scientific">Clostridium algidicarnis DSM 15099</name>
    <dbReference type="NCBI Taxonomy" id="1121295"/>
    <lineage>
        <taxon>Bacteria</taxon>
        <taxon>Bacillati</taxon>
        <taxon>Bacillota</taxon>
        <taxon>Clostridia</taxon>
        <taxon>Eubacteriales</taxon>
        <taxon>Clostridiaceae</taxon>
        <taxon>Clostridium</taxon>
    </lineage>
</organism>
<evidence type="ECO:0000313" key="3">
    <source>
        <dbReference type="Proteomes" id="UP000239863"/>
    </source>
</evidence>
<dbReference type="PANTHER" id="PTHR30093">
    <property type="entry name" value="GENERAL SECRETION PATHWAY PROTEIN G"/>
    <property type="match status" value="1"/>
</dbReference>
<feature type="transmembrane region" description="Helical" evidence="1">
    <location>
        <begin position="12"/>
        <end position="34"/>
    </location>
</feature>
<dbReference type="SUPFAM" id="SSF54523">
    <property type="entry name" value="Pili subunits"/>
    <property type="match status" value="1"/>
</dbReference>
<dbReference type="RefSeq" id="WP_104410473.1">
    <property type="nucleotide sequence ID" value="NZ_PTIS01000017.1"/>
</dbReference>
<name>A0A2S6FVH1_9CLOT</name>
<comment type="caution">
    <text evidence="2">The sequence shown here is derived from an EMBL/GenBank/DDBJ whole genome shotgun (WGS) entry which is preliminary data.</text>
</comment>
<evidence type="ECO:0000256" key="1">
    <source>
        <dbReference type="SAM" id="Phobius"/>
    </source>
</evidence>
<accession>A0A2S6FVH1</accession>
<dbReference type="Gene3D" id="3.30.700.10">
    <property type="entry name" value="Glycoprotein, Type 4 Pilin"/>
    <property type="match status" value="1"/>
</dbReference>
<dbReference type="EMBL" id="PTIS01000017">
    <property type="protein sequence ID" value="PPK46306.1"/>
    <property type="molecule type" value="Genomic_DNA"/>
</dbReference>
<gene>
    <name evidence="2" type="ORF">BD821_1177</name>
</gene>
<protein>
    <submittedName>
        <fullName evidence="2">Type IV pilus assembly protein PilA</fullName>
    </submittedName>
</protein>
<proteinExistence type="predicted"/>
<dbReference type="InterPro" id="IPR045584">
    <property type="entry name" value="Pilin-like"/>
</dbReference>
<keyword evidence="1" id="KW-0472">Membrane</keyword>
<evidence type="ECO:0000313" key="2">
    <source>
        <dbReference type="EMBL" id="PPK46306.1"/>
    </source>
</evidence>
<dbReference type="Pfam" id="PF07963">
    <property type="entry name" value="N_methyl"/>
    <property type="match status" value="1"/>
</dbReference>